<evidence type="ECO:0000259" key="12">
    <source>
        <dbReference type="Pfam" id="PF02687"/>
    </source>
</evidence>
<dbReference type="KEGG" id="lpk:LACPI_1442"/>
<evidence type="ECO:0000256" key="9">
    <source>
        <dbReference type="ARBA" id="ARBA00023136"/>
    </source>
</evidence>
<keyword evidence="7 11" id="KW-0812">Transmembrane</keyword>
<keyword evidence="9 11" id="KW-0472">Membrane</keyword>
<evidence type="ECO:0000313" key="13">
    <source>
        <dbReference type="EMBL" id="CEN28642.1"/>
    </source>
</evidence>
<evidence type="ECO:0000256" key="1">
    <source>
        <dbReference type="ARBA" id="ARBA00004651"/>
    </source>
</evidence>
<dbReference type="Proteomes" id="UP000033166">
    <property type="component" value="Chromosome I"/>
</dbReference>
<feature type="transmembrane region" description="Helical" evidence="11">
    <location>
        <begin position="235"/>
        <end position="260"/>
    </location>
</feature>
<dbReference type="GO" id="GO:0005886">
    <property type="term" value="C:plasma membrane"/>
    <property type="evidence" value="ECO:0007669"/>
    <property type="project" value="UniProtKB-SubCell"/>
</dbReference>
<evidence type="ECO:0000256" key="2">
    <source>
        <dbReference type="ARBA" id="ARBA00008697"/>
    </source>
</evidence>
<evidence type="ECO:0000313" key="14">
    <source>
        <dbReference type="Proteomes" id="UP000033166"/>
    </source>
</evidence>
<feature type="transmembrane region" description="Helical" evidence="11">
    <location>
        <begin position="280"/>
        <end position="310"/>
    </location>
</feature>
<dbReference type="EMBL" id="LN774769">
    <property type="protein sequence ID" value="CEN28642.1"/>
    <property type="molecule type" value="Genomic_DNA"/>
</dbReference>
<dbReference type="STRING" id="1364.LP2241_30467"/>
<dbReference type="PANTHER" id="PTHR43738">
    <property type="entry name" value="ABC TRANSPORTER, MEMBRANE PROTEIN"/>
    <property type="match status" value="1"/>
</dbReference>
<keyword evidence="5" id="KW-0813">Transport</keyword>
<feature type="transmembrane region" description="Helical" evidence="11">
    <location>
        <begin position="322"/>
        <end position="343"/>
    </location>
</feature>
<comment type="subcellular location">
    <subcellularLocation>
        <location evidence="1">Cell membrane</location>
        <topology evidence="1">Multi-pass membrane protein</topology>
    </subcellularLocation>
</comment>
<evidence type="ECO:0000256" key="11">
    <source>
        <dbReference type="SAM" id="Phobius"/>
    </source>
</evidence>
<accession>A0A0D6DY03</accession>
<dbReference type="RefSeq" id="WP_047915742.1">
    <property type="nucleotide sequence ID" value="NZ_LN774769.1"/>
</dbReference>
<evidence type="ECO:0000256" key="3">
    <source>
        <dbReference type="ARBA" id="ARBA00011131"/>
    </source>
</evidence>
<dbReference type="AlphaFoldDB" id="A0A0D6DY03"/>
<evidence type="ECO:0000256" key="5">
    <source>
        <dbReference type="ARBA" id="ARBA00022448"/>
    </source>
</evidence>
<evidence type="ECO:0000256" key="7">
    <source>
        <dbReference type="ARBA" id="ARBA00022692"/>
    </source>
</evidence>
<dbReference type="InterPro" id="IPR051125">
    <property type="entry name" value="ABC-4/HrtB_transporter"/>
</dbReference>
<dbReference type="Pfam" id="PF02687">
    <property type="entry name" value="FtsX"/>
    <property type="match status" value="1"/>
</dbReference>
<keyword evidence="8 11" id="KW-1133">Transmembrane helix</keyword>
<dbReference type="PANTHER" id="PTHR43738:SF1">
    <property type="entry name" value="HEMIN TRANSPORT SYSTEM PERMEASE PROTEIN HRTB-RELATED"/>
    <property type="match status" value="1"/>
</dbReference>
<dbReference type="HOGENOM" id="CLU_060907_2_0_9"/>
<evidence type="ECO:0000256" key="6">
    <source>
        <dbReference type="ARBA" id="ARBA00022475"/>
    </source>
</evidence>
<comment type="subunit">
    <text evidence="3">The complex is composed of two ATP-binding proteins (HrtA), two transmembrane proteins (HrtB) and a solute-binding protein.</text>
</comment>
<feature type="domain" description="ABC3 transporter permease C-terminal" evidence="12">
    <location>
        <begin position="240"/>
        <end position="351"/>
    </location>
</feature>
<keyword evidence="6" id="KW-1003">Cell membrane</keyword>
<name>A0A0D6DY03_9LACT</name>
<organism evidence="13 14">
    <name type="scientific">Pseudolactococcus piscium MKFS47</name>
    <dbReference type="NCBI Taxonomy" id="297352"/>
    <lineage>
        <taxon>Bacteria</taxon>
        <taxon>Bacillati</taxon>
        <taxon>Bacillota</taxon>
        <taxon>Bacilli</taxon>
        <taxon>Lactobacillales</taxon>
        <taxon>Streptococcaceae</taxon>
        <taxon>Pseudolactococcus</taxon>
    </lineage>
</organism>
<proteinExistence type="inferred from homology"/>
<sequence length="356" mass="38299">MFLALNEIRHSKLRYALVIGVTFLIAYLVFFLSGLAYGLAQQYQLAVNKWEATNILLSDKANDNLAMSMIDPDAVNQVKATDKAVLAQMPGIIFNIKDADDKQNVSFFGIKQDEFLKPNVIEGKMFSAAGEVVADNSLKTRYKYQIGDKVKLATNNEALTIVGFTDNAKFSVAPVLYTSLDTFKTVRYGAANAGQQKDLINAIVTKGELTDKPDGLEKLTIAKFINVQPGYNAQVLTFSFMIGFLVVIAAVVIGIFIYVLTMQKVAIFGVMKAQGISSGYIARSVIAQTVILSAGGVLCGLVATLASALVLPDAVPFQTNPIFLAGIGILIVLVAILGALFSVRSIVKIDPLKAIG</sequence>
<protein>
    <recommendedName>
        <fullName evidence="4">Putative hemin transport system permease protein HrtB</fullName>
    </recommendedName>
</protein>
<dbReference type="InterPro" id="IPR003838">
    <property type="entry name" value="ABC3_permease_C"/>
</dbReference>
<feature type="transmembrane region" description="Helical" evidence="11">
    <location>
        <begin position="15"/>
        <end position="39"/>
    </location>
</feature>
<gene>
    <name evidence="13" type="primary">hrtB</name>
    <name evidence="13" type="ORF">LACPI_1442</name>
</gene>
<evidence type="ECO:0000256" key="4">
    <source>
        <dbReference type="ARBA" id="ARBA00016962"/>
    </source>
</evidence>
<evidence type="ECO:0000256" key="8">
    <source>
        <dbReference type="ARBA" id="ARBA00022989"/>
    </source>
</evidence>
<reference evidence="14" key="1">
    <citation type="submission" date="2015-01" db="EMBL/GenBank/DDBJ databases">
        <authorList>
            <person name="Andreevskaya M."/>
        </authorList>
    </citation>
    <scope>NUCLEOTIDE SEQUENCE [LARGE SCALE GENOMIC DNA]</scope>
    <source>
        <strain evidence="14">MKFS47</strain>
    </source>
</reference>
<comment type="similarity">
    <text evidence="2">Belongs to the ABC-4 integral membrane protein family. HrtB subfamily.</text>
</comment>
<evidence type="ECO:0000256" key="10">
    <source>
        <dbReference type="ARBA" id="ARBA00024973"/>
    </source>
</evidence>
<comment type="function">
    <text evidence="10">Part of the ABC transporter complex hrt involved in hemin import. Responsible for the translocation of the substrate across the membrane.</text>
</comment>